<feature type="region of interest" description="Disordered" evidence="3">
    <location>
        <begin position="122"/>
        <end position="236"/>
    </location>
</feature>
<accession>A0P4E0</accession>
<dbReference type="Proteomes" id="UP000004848">
    <property type="component" value="Unassembled WGS sequence"/>
</dbReference>
<dbReference type="InterPro" id="IPR005053">
    <property type="entry name" value="MobA_MobL"/>
</dbReference>
<organism evidence="5 6">
    <name type="scientific">Roseibium aggregatum (strain ATCC 25650 / DSM 13394 / JCM 20685 / NBRC 16684 / NCIMB 2208 / IAM 12614 / B1)</name>
    <name type="common">Stappia aggregata</name>
    <dbReference type="NCBI Taxonomy" id="384765"/>
    <lineage>
        <taxon>Bacteria</taxon>
        <taxon>Pseudomonadati</taxon>
        <taxon>Pseudomonadota</taxon>
        <taxon>Alphaproteobacteria</taxon>
        <taxon>Hyphomicrobiales</taxon>
        <taxon>Stappiaceae</taxon>
        <taxon>Roseibium</taxon>
    </lineage>
</organism>
<feature type="compositionally biased region" description="Basic and acidic residues" evidence="3">
    <location>
        <begin position="144"/>
        <end position="187"/>
    </location>
</feature>
<feature type="region of interest" description="Disordered" evidence="3">
    <location>
        <begin position="256"/>
        <end position="354"/>
    </location>
</feature>
<evidence type="ECO:0000256" key="1">
    <source>
        <dbReference type="ARBA" id="ARBA00010873"/>
    </source>
</evidence>
<dbReference type="Pfam" id="PF03389">
    <property type="entry name" value="MobA_MobL"/>
    <property type="match status" value="1"/>
</dbReference>
<evidence type="ECO:0000259" key="4">
    <source>
        <dbReference type="Pfam" id="PF03389"/>
    </source>
</evidence>
<dbReference type="Gene3D" id="3.30.930.30">
    <property type="match status" value="1"/>
</dbReference>
<evidence type="ECO:0000313" key="6">
    <source>
        <dbReference type="Proteomes" id="UP000004848"/>
    </source>
</evidence>
<dbReference type="EMBL" id="AAUW01000046">
    <property type="protein sequence ID" value="EAV40102.1"/>
    <property type="molecule type" value="Genomic_DNA"/>
</dbReference>
<dbReference type="AlphaFoldDB" id="A0P4E0"/>
<gene>
    <name evidence="5" type="ORF">SIAM614_31641</name>
</gene>
<comment type="similarity">
    <text evidence="1">Belongs to the MobA/MobL family.</text>
</comment>
<feature type="compositionally biased region" description="Basic and acidic residues" evidence="3">
    <location>
        <begin position="325"/>
        <end position="340"/>
    </location>
</feature>
<keyword evidence="2" id="KW-0184">Conjugation</keyword>
<sequence>MAIYSLNHKPIGKSTQERPYTTGAHVNYITRNKALGRLDGARMPVERDGARDFFNDAEDGSRSNGRVADKLMLALPKELNPEQRAELVRGYAEEVTDGRAPWLAAHHDKGKDAQNPHCHLVFRDRDPNTGKRVFGTTDRGSTQRLRDKWQAHANRALERAGRPERIDARSLKAQGIDREPQVHEGPRNRAAAENGRRPVSRPRDVRNGPGARSPSRRVNYPALDRGRTRPEYNRARPTERDYWSDLDAHRQREELDGLRRLHLPPDGRREEPQRMPFKDRLNRRVPAPSSEKTPGEVPKSFLDRRKPPALPQSEPPQKGLPFRETPPKPKAERPPRDRIPNRHKSRWRDDDRER</sequence>
<name>A0P4E0_ROSAI</name>
<evidence type="ECO:0000256" key="2">
    <source>
        <dbReference type="ARBA" id="ARBA00022971"/>
    </source>
</evidence>
<feature type="compositionally biased region" description="Basic and acidic residues" evidence="3">
    <location>
        <begin position="224"/>
        <end position="236"/>
    </location>
</feature>
<protein>
    <submittedName>
        <fullName evidence="5">Probable conjugal transfer protein traA</fullName>
    </submittedName>
</protein>
<evidence type="ECO:0000256" key="3">
    <source>
        <dbReference type="SAM" id="MobiDB-lite"/>
    </source>
</evidence>
<feature type="domain" description="MobA/MobL protein" evidence="4">
    <location>
        <begin position="48"/>
        <end position="190"/>
    </location>
</feature>
<reference evidence="5 6" key="1">
    <citation type="submission" date="2006-05" db="EMBL/GenBank/DDBJ databases">
        <authorList>
            <person name="King G."/>
            <person name="Ferriera S."/>
            <person name="Johnson J."/>
            <person name="Kravitz S."/>
            <person name="Beeson K."/>
            <person name="Sutton G."/>
            <person name="Rogers Y.-H."/>
            <person name="Friedman R."/>
            <person name="Frazier M."/>
            <person name="Venter J.C."/>
        </authorList>
    </citation>
    <scope>NUCLEOTIDE SEQUENCE [LARGE SCALE GENOMIC DNA]</scope>
    <source>
        <strain evidence="6">ATCC 25650 / DSM 13394 / JCM 20685 / NBRC 16684 / NCIMB 2208 / IAM 12614 / B1</strain>
    </source>
</reference>
<proteinExistence type="inferred from homology"/>
<dbReference type="eggNOG" id="COG0507">
    <property type="taxonomic scope" value="Bacteria"/>
</dbReference>
<comment type="caution">
    <text evidence="5">The sequence shown here is derived from an EMBL/GenBank/DDBJ whole genome shotgun (WGS) entry which is preliminary data.</text>
</comment>
<evidence type="ECO:0000313" key="5">
    <source>
        <dbReference type="EMBL" id="EAV40102.1"/>
    </source>
</evidence>
<feature type="compositionally biased region" description="Basic and acidic residues" evidence="3">
    <location>
        <begin position="256"/>
        <end position="282"/>
    </location>
</feature>